<dbReference type="InterPro" id="IPR029045">
    <property type="entry name" value="ClpP/crotonase-like_dom_sf"/>
</dbReference>
<dbReference type="InterPro" id="IPR052766">
    <property type="entry name" value="S41A_metabolite_peptidase"/>
</dbReference>
<dbReference type="Gene3D" id="3.90.226.10">
    <property type="entry name" value="2-enoyl-CoA Hydratase, Chain A, domain 1"/>
    <property type="match status" value="1"/>
</dbReference>
<reference evidence="1 2" key="1">
    <citation type="journal article" date="2015" name="Genome Announc.">
        <title>Draft Genome Sequence and Gene Annotation of the Entomopathogenic Fungus Verticillium hemipterigenum.</title>
        <authorList>
            <person name="Horn F."/>
            <person name="Habel A."/>
            <person name="Scharf D.H."/>
            <person name="Dworschak J."/>
            <person name="Brakhage A.A."/>
            <person name="Guthke R."/>
            <person name="Hertweck C."/>
            <person name="Linde J."/>
        </authorList>
    </citation>
    <scope>NUCLEOTIDE SEQUENCE [LARGE SCALE GENOMIC DNA]</scope>
</reference>
<dbReference type="AlphaFoldDB" id="A0A0A1T5G6"/>
<gene>
    <name evidence="1" type="ORF">VHEMI08066</name>
</gene>
<dbReference type="Proteomes" id="UP000039046">
    <property type="component" value="Unassembled WGS sequence"/>
</dbReference>
<dbReference type="PANTHER" id="PTHR37049">
    <property type="entry name" value="PEPTIDASE S41 FAMILY PROTEIN"/>
    <property type="match status" value="1"/>
</dbReference>
<organism evidence="1 2">
    <name type="scientific">[Torrubiella] hemipterigena</name>
    <dbReference type="NCBI Taxonomy" id="1531966"/>
    <lineage>
        <taxon>Eukaryota</taxon>
        <taxon>Fungi</taxon>
        <taxon>Dikarya</taxon>
        <taxon>Ascomycota</taxon>
        <taxon>Pezizomycotina</taxon>
        <taxon>Sordariomycetes</taxon>
        <taxon>Hypocreomycetidae</taxon>
        <taxon>Hypocreales</taxon>
        <taxon>Clavicipitaceae</taxon>
        <taxon>Clavicipitaceae incertae sedis</taxon>
        <taxon>'Torrubiella' clade</taxon>
    </lineage>
</organism>
<evidence type="ECO:0000313" key="1">
    <source>
        <dbReference type="EMBL" id="CEJ92411.1"/>
    </source>
</evidence>
<dbReference type="HOGENOM" id="CLU_797365_0_0_1"/>
<evidence type="ECO:0000313" key="2">
    <source>
        <dbReference type="Proteomes" id="UP000039046"/>
    </source>
</evidence>
<sequence>MPQFQAVIQDFLATAKHAGKTKIVIDLQSNRGGIISLGHDLFRQFFPQTQESAVTCWKNSDTYVDITRAISDSLEGFDPYAPGADVDKVDDYALTLNWRTDSNSSLQPFVSYEDKFGSHIYKNTPYTNLMAWDFNDSLISSPDHGLGVNTTGYGNRKNITQHCSSEDLVIIYDGYCSSTCTVASELFRITGNAKSVVMGGRPRAGPQQGVATDNNIKARLSSLKDLKLFRGNGRSNTRDQIVPEHRVDGVPSQFVATYSECRLYWTEPMLKDIQEVWKAAARSAFNGAKCNYRGIKRSPTVSRSEDIATGQGPAPVLLSRSLRESPMLASKSAAWKALFNVDVPKFEL</sequence>
<accession>A0A0A1T5G6</accession>
<dbReference type="PANTHER" id="PTHR37049:SF4">
    <property type="entry name" value="RHODANESE DOMAIN-CONTAINING PROTEIN"/>
    <property type="match status" value="1"/>
</dbReference>
<keyword evidence="2" id="KW-1185">Reference proteome</keyword>
<dbReference type="OrthoDB" id="27214at2759"/>
<dbReference type="EMBL" id="CDHN01000004">
    <property type="protein sequence ID" value="CEJ92411.1"/>
    <property type="molecule type" value="Genomic_DNA"/>
</dbReference>
<dbReference type="SUPFAM" id="SSF52096">
    <property type="entry name" value="ClpP/crotonase"/>
    <property type="match status" value="1"/>
</dbReference>
<protein>
    <submittedName>
        <fullName evidence="1">Uncharacterized protein</fullName>
    </submittedName>
</protein>
<name>A0A0A1T5G6_9HYPO</name>
<dbReference type="STRING" id="1531966.A0A0A1T5G6"/>
<proteinExistence type="predicted"/>